<organism evidence="2">
    <name type="scientific">freshwater metagenome</name>
    <dbReference type="NCBI Taxonomy" id="449393"/>
    <lineage>
        <taxon>unclassified sequences</taxon>
        <taxon>metagenomes</taxon>
        <taxon>ecological metagenomes</taxon>
    </lineage>
</organism>
<accession>A0A6J7GCZ0</accession>
<gene>
    <name evidence="2" type="ORF">UFOPK3516_01206</name>
</gene>
<evidence type="ECO:0000313" key="2">
    <source>
        <dbReference type="EMBL" id="CAB4906241.1"/>
    </source>
</evidence>
<reference evidence="2" key="1">
    <citation type="submission" date="2020-05" db="EMBL/GenBank/DDBJ databases">
        <authorList>
            <person name="Chiriac C."/>
            <person name="Salcher M."/>
            <person name="Ghai R."/>
            <person name="Kavagutti S V."/>
        </authorList>
    </citation>
    <scope>NUCLEOTIDE SEQUENCE</scope>
</reference>
<evidence type="ECO:0000256" key="1">
    <source>
        <dbReference type="SAM" id="MobiDB-lite"/>
    </source>
</evidence>
<feature type="region of interest" description="Disordered" evidence="1">
    <location>
        <begin position="182"/>
        <end position="206"/>
    </location>
</feature>
<name>A0A6J7GCZ0_9ZZZZ</name>
<sequence length="206" mass="22466">MGQHLAMAARLIDVDPELAHLHAISASRRGGRIASVRETLGLTAYTIGDFALALRELRTFRRISGSFDQVALEVDCERGLERPDRALELGRSVDRSKLSDLAAANLAIAMSGARLDQGNAQLALAELEIPQLQPDTAFAYSPTLFSAYAEVLTELERISEASTWLARADAAQQALDDAYGTPEEAEEFEVFTEYEEPAEAPQKDGE</sequence>
<protein>
    <submittedName>
        <fullName evidence="2">Unannotated protein</fullName>
    </submittedName>
</protein>
<dbReference type="AlphaFoldDB" id="A0A6J7GCZ0"/>
<proteinExistence type="predicted"/>
<feature type="compositionally biased region" description="Acidic residues" evidence="1">
    <location>
        <begin position="183"/>
        <end position="198"/>
    </location>
</feature>
<dbReference type="EMBL" id="CAFBMB010000111">
    <property type="protein sequence ID" value="CAB4906241.1"/>
    <property type="molecule type" value="Genomic_DNA"/>
</dbReference>